<accession>T1B187</accession>
<name>T1B187_9ZZZZ</name>
<dbReference type="AlphaFoldDB" id="T1B187"/>
<gene>
    <name evidence="1" type="ORF">B1B_06969</name>
</gene>
<comment type="caution">
    <text evidence="1">The sequence shown here is derived from an EMBL/GenBank/DDBJ whole genome shotgun (WGS) entry which is preliminary data.</text>
</comment>
<dbReference type="EMBL" id="AUZY01004427">
    <property type="protein sequence ID" value="EQD63587.1"/>
    <property type="molecule type" value="Genomic_DNA"/>
</dbReference>
<reference evidence="1" key="1">
    <citation type="submission" date="2013-08" db="EMBL/GenBank/DDBJ databases">
        <authorList>
            <person name="Mendez C."/>
            <person name="Richter M."/>
            <person name="Ferrer M."/>
            <person name="Sanchez J."/>
        </authorList>
    </citation>
    <scope>NUCLEOTIDE SEQUENCE</scope>
</reference>
<reference evidence="1" key="2">
    <citation type="journal article" date="2014" name="ISME J.">
        <title>Microbial stratification in low pH oxic and suboxic macroscopic growths along an acid mine drainage.</title>
        <authorList>
            <person name="Mendez-Garcia C."/>
            <person name="Mesa V."/>
            <person name="Sprenger R.R."/>
            <person name="Richter M."/>
            <person name="Diez M.S."/>
            <person name="Solano J."/>
            <person name="Bargiela R."/>
            <person name="Golyshina O.V."/>
            <person name="Manteca A."/>
            <person name="Ramos J.L."/>
            <person name="Gallego J.R."/>
            <person name="Llorente I."/>
            <person name="Martins Dos Santos V.A."/>
            <person name="Jensen O.N."/>
            <person name="Pelaez A.I."/>
            <person name="Sanchez J."/>
            <person name="Ferrer M."/>
        </authorList>
    </citation>
    <scope>NUCLEOTIDE SEQUENCE</scope>
</reference>
<organism evidence="1">
    <name type="scientific">mine drainage metagenome</name>
    <dbReference type="NCBI Taxonomy" id="410659"/>
    <lineage>
        <taxon>unclassified sequences</taxon>
        <taxon>metagenomes</taxon>
        <taxon>ecological metagenomes</taxon>
    </lineage>
</organism>
<sequence length="82" mass="8673">MGDNRHYAIGSITTRHLIQSAEKAGLGRDTALSVINDLIEHGPAAVESVRQNLPDGFPGAIADSITQGVLSRLKHLELTADA</sequence>
<evidence type="ECO:0000313" key="1">
    <source>
        <dbReference type="EMBL" id="EQD63587.1"/>
    </source>
</evidence>
<proteinExistence type="predicted"/>
<protein>
    <submittedName>
        <fullName evidence="1">HipA</fullName>
    </submittedName>
</protein>